<reference evidence="1 2" key="1">
    <citation type="journal article" date="2020" name="Cell">
        <title>Large-Scale Comparative Analyses of Tick Genomes Elucidate Their Genetic Diversity and Vector Capacities.</title>
        <authorList>
            <consortium name="Tick Genome and Microbiome Consortium (TIGMIC)"/>
            <person name="Jia N."/>
            <person name="Wang J."/>
            <person name="Shi W."/>
            <person name="Du L."/>
            <person name="Sun Y."/>
            <person name="Zhan W."/>
            <person name="Jiang J.F."/>
            <person name="Wang Q."/>
            <person name="Zhang B."/>
            <person name="Ji P."/>
            <person name="Bell-Sakyi L."/>
            <person name="Cui X.M."/>
            <person name="Yuan T.T."/>
            <person name="Jiang B.G."/>
            <person name="Yang W.F."/>
            <person name="Lam T.T."/>
            <person name="Chang Q.C."/>
            <person name="Ding S.J."/>
            <person name="Wang X.J."/>
            <person name="Zhu J.G."/>
            <person name="Ruan X.D."/>
            <person name="Zhao L."/>
            <person name="Wei J.T."/>
            <person name="Ye R.Z."/>
            <person name="Que T.C."/>
            <person name="Du C.H."/>
            <person name="Zhou Y.H."/>
            <person name="Cheng J.X."/>
            <person name="Dai P.F."/>
            <person name="Guo W.B."/>
            <person name="Han X.H."/>
            <person name="Huang E.J."/>
            <person name="Li L.F."/>
            <person name="Wei W."/>
            <person name="Gao Y.C."/>
            <person name="Liu J.Z."/>
            <person name="Shao H.Z."/>
            <person name="Wang X."/>
            <person name="Wang C.C."/>
            <person name="Yang T.C."/>
            <person name="Huo Q.B."/>
            <person name="Li W."/>
            <person name="Chen H.Y."/>
            <person name="Chen S.E."/>
            <person name="Zhou L.G."/>
            <person name="Ni X.B."/>
            <person name="Tian J.H."/>
            <person name="Sheng Y."/>
            <person name="Liu T."/>
            <person name="Pan Y.S."/>
            <person name="Xia L.Y."/>
            <person name="Li J."/>
            <person name="Zhao F."/>
            <person name="Cao W.C."/>
        </authorList>
    </citation>
    <scope>NUCLEOTIDE SEQUENCE [LARGE SCALE GENOMIC DNA]</scope>
    <source>
        <strain evidence="1">HaeL-2018</strain>
    </source>
</reference>
<organism evidence="1 2">
    <name type="scientific">Haemaphysalis longicornis</name>
    <name type="common">Bush tick</name>
    <dbReference type="NCBI Taxonomy" id="44386"/>
    <lineage>
        <taxon>Eukaryota</taxon>
        <taxon>Metazoa</taxon>
        <taxon>Ecdysozoa</taxon>
        <taxon>Arthropoda</taxon>
        <taxon>Chelicerata</taxon>
        <taxon>Arachnida</taxon>
        <taxon>Acari</taxon>
        <taxon>Parasitiformes</taxon>
        <taxon>Ixodida</taxon>
        <taxon>Ixodoidea</taxon>
        <taxon>Ixodidae</taxon>
        <taxon>Haemaphysalinae</taxon>
        <taxon>Haemaphysalis</taxon>
    </lineage>
</organism>
<dbReference type="VEuPathDB" id="VectorBase:HLOH_042745"/>
<proteinExistence type="predicted"/>
<keyword evidence="2" id="KW-1185">Reference proteome</keyword>
<comment type="caution">
    <text evidence="1">The sequence shown here is derived from an EMBL/GenBank/DDBJ whole genome shotgun (WGS) entry which is preliminary data.</text>
</comment>
<evidence type="ECO:0000313" key="2">
    <source>
        <dbReference type="Proteomes" id="UP000821853"/>
    </source>
</evidence>
<sequence length="112" mass="12519">MSSVARLEAFDASTSEWPEYHERVLLYFAANDVAEDKRKAVFLTSCSAATYSLLRNLLSPTKPGEATLAVIFAALGTHFKPKVHKRGTRRGFGYCRRCLCRHPSSGRQCHSI</sequence>
<name>A0A9J6GBE7_HAELO</name>
<protein>
    <submittedName>
        <fullName evidence="1">Uncharacterized protein</fullName>
    </submittedName>
</protein>
<evidence type="ECO:0000313" key="1">
    <source>
        <dbReference type="EMBL" id="KAH9372089.1"/>
    </source>
</evidence>
<dbReference type="OrthoDB" id="7698886at2759"/>
<dbReference type="AlphaFoldDB" id="A0A9J6GBE7"/>
<dbReference type="EMBL" id="JABSTR010000005">
    <property type="protein sequence ID" value="KAH9372089.1"/>
    <property type="molecule type" value="Genomic_DNA"/>
</dbReference>
<gene>
    <name evidence="1" type="ORF">HPB48_017430</name>
</gene>
<accession>A0A9J6GBE7</accession>
<dbReference type="Proteomes" id="UP000821853">
    <property type="component" value="Chromosome 3"/>
</dbReference>